<keyword evidence="4" id="KW-0238">DNA-binding</keyword>
<evidence type="ECO:0000256" key="4">
    <source>
        <dbReference type="ARBA" id="ARBA00023125"/>
    </source>
</evidence>
<dbReference type="Pfam" id="PF07887">
    <property type="entry name" value="Calmodulin_bind"/>
    <property type="match status" value="1"/>
</dbReference>
<evidence type="ECO:0008006" key="14">
    <source>
        <dbReference type="Google" id="ProtNLM"/>
    </source>
</evidence>
<evidence type="ECO:0000256" key="3">
    <source>
        <dbReference type="ARBA" id="ARBA00023015"/>
    </source>
</evidence>
<feature type="domain" description="Calmodulin binding protein C-terminal" evidence="11">
    <location>
        <begin position="260"/>
        <end position="322"/>
    </location>
</feature>
<dbReference type="Proteomes" id="UP001634007">
    <property type="component" value="Unassembled WGS sequence"/>
</dbReference>
<evidence type="ECO:0000313" key="13">
    <source>
        <dbReference type="Proteomes" id="UP001634007"/>
    </source>
</evidence>
<feature type="region of interest" description="Disordered" evidence="8">
    <location>
        <begin position="1"/>
        <end position="23"/>
    </location>
</feature>
<accession>A0ABD3KPR1</accession>
<feature type="non-terminal residue" evidence="12">
    <location>
        <position position="1"/>
    </location>
</feature>
<keyword evidence="6" id="KW-0804">Transcription</keyword>
<evidence type="ECO:0000256" key="6">
    <source>
        <dbReference type="ARBA" id="ARBA00023163"/>
    </source>
</evidence>
<keyword evidence="13" id="KW-1185">Reference proteome</keyword>
<evidence type="ECO:0000313" key="12">
    <source>
        <dbReference type="EMBL" id="KAL3740294.1"/>
    </source>
</evidence>
<dbReference type="InterPro" id="IPR012416">
    <property type="entry name" value="CBP60"/>
</dbReference>
<gene>
    <name evidence="12" type="ORF">ACJRO7_021555</name>
</gene>
<organism evidence="12 13">
    <name type="scientific">Eucalyptus globulus</name>
    <name type="common">Tasmanian blue gum</name>
    <dbReference type="NCBI Taxonomy" id="34317"/>
    <lineage>
        <taxon>Eukaryota</taxon>
        <taxon>Viridiplantae</taxon>
        <taxon>Streptophyta</taxon>
        <taxon>Embryophyta</taxon>
        <taxon>Tracheophyta</taxon>
        <taxon>Spermatophyta</taxon>
        <taxon>Magnoliopsida</taxon>
        <taxon>eudicotyledons</taxon>
        <taxon>Gunneridae</taxon>
        <taxon>Pentapetalae</taxon>
        <taxon>rosids</taxon>
        <taxon>malvids</taxon>
        <taxon>Myrtales</taxon>
        <taxon>Myrtaceae</taxon>
        <taxon>Myrtoideae</taxon>
        <taxon>Eucalypteae</taxon>
        <taxon>Eucalyptus</taxon>
    </lineage>
</organism>
<dbReference type="InterPro" id="IPR046829">
    <property type="entry name" value="Calmod_bind_C"/>
</dbReference>
<feature type="compositionally biased region" description="Polar residues" evidence="8">
    <location>
        <begin position="1"/>
        <end position="11"/>
    </location>
</feature>
<dbReference type="GO" id="GO:0005634">
    <property type="term" value="C:nucleus"/>
    <property type="evidence" value="ECO:0007669"/>
    <property type="project" value="UniProtKB-SubCell"/>
</dbReference>
<feature type="domain" description="Calmodulin binding protein-like N-terminal" evidence="9">
    <location>
        <begin position="30"/>
        <end position="177"/>
    </location>
</feature>
<dbReference type="InterPro" id="IPR046830">
    <property type="entry name" value="Calmod_bind_M"/>
</dbReference>
<evidence type="ECO:0000256" key="1">
    <source>
        <dbReference type="ARBA" id="ARBA00004123"/>
    </source>
</evidence>
<keyword evidence="3" id="KW-0805">Transcription regulation</keyword>
<evidence type="ECO:0000256" key="2">
    <source>
        <dbReference type="ARBA" id="ARBA00007214"/>
    </source>
</evidence>
<dbReference type="PANTHER" id="PTHR31713">
    <property type="entry name" value="OS02G0177800 PROTEIN"/>
    <property type="match status" value="1"/>
</dbReference>
<dbReference type="EMBL" id="JBJKBG010000005">
    <property type="protein sequence ID" value="KAL3740294.1"/>
    <property type="molecule type" value="Genomic_DNA"/>
</dbReference>
<comment type="caution">
    <text evidence="12">The sequence shown here is derived from an EMBL/GenBank/DDBJ whole genome shotgun (WGS) entry which is preliminary data.</text>
</comment>
<evidence type="ECO:0000259" key="11">
    <source>
        <dbReference type="Pfam" id="PF20452"/>
    </source>
</evidence>
<dbReference type="AlphaFoldDB" id="A0ABD3KPR1"/>
<evidence type="ECO:0000259" key="9">
    <source>
        <dbReference type="Pfam" id="PF07887"/>
    </source>
</evidence>
<comment type="similarity">
    <text evidence="2">Belongs to the plant ACBP60 protein family.</text>
</comment>
<dbReference type="Pfam" id="PF20451">
    <property type="entry name" value="Calmod_bind_M"/>
    <property type="match status" value="1"/>
</dbReference>
<comment type="subcellular location">
    <subcellularLocation>
        <location evidence="1">Nucleus</location>
    </subcellularLocation>
</comment>
<name>A0ABD3KPR1_EUCGL</name>
<sequence>TDTVELANNHSPHLGRANAKSTGKNDVRNLRLQFQTKLSDPIFTGEKLKGEGGACISVSLVDANTGDVVTSGLESSVKLDVVVLEGDFNKNDEDDWAQEEFENHVVKEREWKGPLLTGDLLVTLKGGVGELGDLKFNDNSSWNRSKKFRIGLKVALGYRGNTRIREAKTDAFRVREHRGQSSKKHDLPASDDEVWRLKMIAKDGKYHKKLSEAGIQKVGDFLLQLFTDPMKLKEILGMSSNSTNWDTLENHARSCKTSWKLYLYYPDGVRKPGAIFNTDLQLISLVKDRICWATHLLSANEKEHGDTIVKKASDNWNDVMEFNGETFSCSMQKKSSSSFPSQVLQIENFTPIQCKLTPPICAAPVGPEAPLADVGSAAE</sequence>
<evidence type="ECO:0000256" key="8">
    <source>
        <dbReference type="SAM" id="MobiDB-lite"/>
    </source>
</evidence>
<dbReference type="GO" id="GO:0003677">
    <property type="term" value="F:DNA binding"/>
    <property type="evidence" value="ECO:0007669"/>
    <property type="project" value="UniProtKB-KW"/>
</dbReference>
<evidence type="ECO:0000256" key="7">
    <source>
        <dbReference type="ARBA" id="ARBA00023242"/>
    </source>
</evidence>
<evidence type="ECO:0000259" key="10">
    <source>
        <dbReference type="Pfam" id="PF20451"/>
    </source>
</evidence>
<dbReference type="Pfam" id="PF20452">
    <property type="entry name" value="Calmod_bind_C"/>
    <property type="match status" value="1"/>
</dbReference>
<dbReference type="InterPro" id="IPR046831">
    <property type="entry name" value="Calmodulin_bind_N"/>
</dbReference>
<feature type="domain" description="Calmodulin binding protein central" evidence="10">
    <location>
        <begin position="191"/>
        <end position="255"/>
    </location>
</feature>
<protein>
    <recommendedName>
        <fullName evidence="14">Calmodulin-binding protein</fullName>
    </recommendedName>
</protein>
<feature type="non-terminal residue" evidence="12">
    <location>
        <position position="379"/>
    </location>
</feature>
<dbReference type="PANTHER" id="PTHR31713:SF100">
    <property type="entry name" value="CALMODULIN-BINDING PROTEIN 60 B"/>
    <property type="match status" value="1"/>
</dbReference>
<keyword evidence="7" id="KW-0539">Nucleus</keyword>
<proteinExistence type="inferred from homology"/>
<keyword evidence="5" id="KW-0010">Activator</keyword>
<reference evidence="12 13" key="1">
    <citation type="submission" date="2024-11" db="EMBL/GenBank/DDBJ databases">
        <title>Chromosome-level genome assembly of Eucalyptus globulus Labill. provides insights into its genome evolution.</title>
        <authorList>
            <person name="Li X."/>
        </authorList>
    </citation>
    <scope>NUCLEOTIDE SEQUENCE [LARGE SCALE GENOMIC DNA]</scope>
    <source>
        <strain evidence="12">CL2024</strain>
        <tissue evidence="12">Fresh tender leaves</tissue>
    </source>
</reference>
<evidence type="ECO:0000256" key="5">
    <source>
        <dbReference type="ARBA" id="ARBA00023159"/>
    </source>
</evidence>